<evidence type="ECO:0000259" key="11">
    <source>
        <dbReference type="Pfam" id="PF07741"/>
    </source>
</evidence>
<evidence type="ECO:0000256" key="7">
    <source>
        <dbReference type="ARBA" id="ARBA00023163"/>
    </source>
</evidence>
<dbReference type="PANTHER" id="PTHR11618:SF4">
    <property type="entry name" value="TRANSCRIPTION FACTOR IIIB 90 KDA SUBUNIT"/>
    <property type="match status" value="1"/>
</dbReference>
<dbReference type="GO" id="GO:0001006">
    <property type="term" value="F:RNA polymerase III type 3 promoter sequence-specific DNA binding"/>
    <property type="evidence" value="ECO:0007669"/>
    <property type="project" value="TreeGrafter"/>
</dbReference>
<evidence type="ECO:0000256" key="6">
    <source>
        <dbReference type="ARBA" id="ARBA00023015"/>
    </source>
</evidence>
<feature type="domain" description="Transcription factor TFIIB cyclin-like" evidence="10">
    <location>
        <begin position="224"/>
        <end position="304"/>
    </location>
</feature>
<keyword evidence="7" id="KW-0804">Transcription</keyword>
<dbReference type="FunFam" id="1.10.472.10:FF:000002">
    <property type="entry name" value="Transcription factor IIIB 90 kDa subunit"/>
    <property type="match status" value="1"/>
</dbReference>
<feature type="region of interest" description="Disordered" evidence="9">
    <location>
        <begin position="572"/>
        <end position="607"/>
    </location>
</feature>
<evidence type="ECO:0008006" key="14">
    <source>
        <dbReference type="Google" id="ProtNLM"/>
    </source>
</evidence>
<comment type="similarity">
    <text evidence="2">Belongs to the TFIIB family.</text>
</comment>
<keyword evidence="8" id="KW-0539">Nucleus</keyword>
<dbReference type="GO" id="GO:0070897">
    <property type="term" value="P:transcription preinitiation complex assembly"/>
    <property type="evidence" value="ECO:0007669"/>
    <property type="project" value="InterPro"/>
</dbReference>
<gene>
    <name evidence="12" type="ORF">AMS68_001220</name>
</gene>
<keyword evidence="13" id="KW-1185">Reference proteome</keyword>
<keyword evidence="4" id="KW-0863">Zinc-finger</keyword>
<keyword evidence="6" id="KW-0805">Transcription regulation</keyword>
<dbReference type="PANTHER" id="PTHR11618">
    <property type="entry name" value="TRANSCRIPTION INITIATION FACTOR IIB-RELATED"/>
    <property type="match status" value="1"/>
</dbReference>
<dbReference type="InterPro" id="IPR036915">
    <property type="entry name" value="Cyclin-like_sf"/>
</dbReference>
<reference evidence="12 13" key="1">
    <citation type="journal article" date="2016" name="Sci. Rep.">
        <title>Peltaster fructicola genome reveals evolution from an invasive phytopathogen to an ectophytic parasite.</title>
        <authorList>
            <person name="Xu C."/>
            <person name="Chen H."/>
            <person name="Gleason M.L."/>
            <person name="Xu J.R."/>
            <person name="Liu H."/>
            <person name="Zhang R."/>
            <person name="Sun G."/>
        </authorList>
    </citation>
    <scope>NUCLEOTIDE SEQUENCE [LARGE SCALE GENOMIC DNA]</scope>
    <source>
        <strain evidence="12 13">LNHT1506</strain>
    </source>
</reference>
<dbReference type="Proteomes" id="UP000503462">
    <property type="component" value="Chromosome 1"/>
</dbReference>
<dbReference type="Gene3D" id="1.10.472.10">
    <property type="entry name" value="Cyclin-like"/>
    <property type="match status" value="2"/>
</dbReference>
<protein>
    <recommendedName>
        <fullName evidence="14">Cyclin-like domain-containing protein</fullName>
    </recommendedName>
</protein>
<keyword evidence="5" id="KW-0862">Zinc</keyword>
<dbReference type="SUPFAM" id="SSF47954">
    <property type="entry name" value="Cyclin-like"/>
    <property type="match status" value="2"/>
</dbReference>
<feature type="compositionally biased region" description="Acidic residues" evidence="9">
    <location>
        <begin position="447"/>
        <end position="459"/>
    </location>
</feature>
<dbReference type="Pfam" id="PF00382">
    <property type="entry name" value="TFIIB"/>
    <property type="match status" value="2"/>
</dbReference>
<dbReference type="InterPro" id="IPR000812">
    <property type="entry name" value="TFIIB"/>
</dbReference>
<comment type="subcellular location">
    <subcellularLocation>
        <location evidence="1">Nucleus</location>
    </subcellularLocation>
</comment>
<feature type="domain" description="Brf1 TBP-binding" evidence="11">
    <location>
        <begin position="529"/>
        <end position="641"/>
    </location>
</feature>
<dbReference type="CDD" id="cd20554">
    <property type="entry name" value="CYCLIN_TFIIIB90_rpt2"/>
    <property type="match status" value="1"/>
</dbReference>
<name>A0A6H0XLV9_9PEZI</name>
<evidence type="ECO:0000256" key="2">
    <source>
        <dbReference type="ARBA" id="ARBA00010857"/>
    </source>
</evidence>
<dbReference type="GO" id="GO:0008270">
    <property type="term" value="F:zinc ion binding"/>
    <property type="evidence" value="ECO:0007669"/>
    <property type="project" value="UniProtKB-KW"/>
</dbReference>
<feature type="compositionally biased region" description="Polar residues" evidence="9">
    <location>
        <begin position="381"/>
        <end position="397"/>
    </location>
</feature>
<accession>A0A6H0XLV9</accession>
<dbReference type="GO" id="GO:0005634">
    <property type="term" value="C:nucleus"/>
    <property type="evidence" value="ECO:0007669"/>
    <property type="project" value="UniProtKB-SubCell"/>
</dbReference>
<evidence type="ECO:0000259" key="10">
    <source>
        <dbReference type="Pfam" id="PF00382"/>
    </source>
</evidence>
<evidence type="ECO:0000256" key="4">
    <source>
        <dbReference type="ARBA" id="ARBA00022771"/>
    </source>
</evidence>
<feature type="region of interest" description="Disordered" evidence="9">
    <location>
        <begin position="324"/>
        <end position="459"/>
    </location>
</feature>
<dbReference type="OrthoDB" id="511529at2759"/>
<dbReference type="GO" id="GO:0000126">
    <property type="term" value="C:transcription factor TFIIIB complex"/>
    <property type="evidence" value="ECO:0007669"/>
    <property type="project" value="TreeGrafter"/>
</dbReference>
<dbReference type="AlphaFoldDB" id="A0A6H0XLV9"/>
<feature type="compositionally biased region" description="Acidic residues" evidence="9">
    <location>
        <begin position="719"/>
        <end position="737"/>
    </location>
</feature>
<feature type="compositionally biased region" description="Basic residues" evidence="9">
    <location>
        <begin position="585"/>
        <end position="594"/>
    </location>
</feature>
<dbReference type="InterPro" id="IPR011665">
    <property type="entry name" value="BRF1_TBP-bd_dom"/>
</dbReference>
<evidence type="ECO:0000313" key="12">
    <source>
        <dbReference type="EMBL" id="QIW95702.1"/>
    </source>
</evidence>
<dbReference type="Gene3D" id="1.20.5.650">
    <property type="entry name" value="Single helix bin"/>
    <property type="match status" value="1"/>
</dbReference>
<dbReference type="GO" id="GO:0097550">
    <property type="term" value="C:transcription preinitiation complex"/>
    <property type="evidence" value="ECO:0007669"/>
    <property type="project" value="TreeGrafter"/>
</dbReference>
<dbReference type="GO" id="GO:0000995">
    <property type="term" value="F:RNA polymerase III general transcription initiation factor activity"/>
    <property type="evidence" value="ECO:0007669"/>
    <property type="project" value="TreeGrafter"/>
</dbReference>
<evidence type="ECO:0000256" key="1">
    <source>
        <dbReference type="ARBA" id="ARBA00004123"/>
    </source>
</evidence>
<evidence type="ECO:0000256" key="8">
    <source>
        <dbReference type="ARBA" id="ARBA00023242"/>
    </source>
</evidence>
<sequence>MPPVGAPRRLTGRLDTLNRSTLGRRQPIQQNVVKKACCDEPKIEEEDGAKVCKNCYTQISESNIVSDITFQEDSRGAATVQGGFIGENARHARTLGSAAYRRVGGEKNSIQEIEANGRRELASLCPRLSIPETWSMQAAAIWSLAAKQNFTAGRRTDEVIAACLYAACRRQKENTVLLMDISEQQKINVFRLGEVYKDLCKALFLENDNLLGFQRLVEIEPLVLKYCRNLEFGEMTRSVAEDAVKIVRRMKRDWIVTGRHPAGLCGGAIILAASMNNFRRSVREVVYVAKVADATISKRMEEFRRTQSAALTVDQFREFGTKLKGELDPPSLHLSEERQQKHEARKRKRQEYHERRESSVTTTSSTPAPSEDEGEEPQADPEQSGTTNVSTPPSMNTAPRIDADGFAIPGLPASASIDNGSEAPSVKKKSKKEANRPEPVTSISPEELAEEQELEHEIEEVLEDPAVIETRNEIARAKAEERARLLADEQKVVDAGRIKARRESQGITWFNDNTTPGNEEITADDLEAEFANDPEVMNCMLSSEEIRLKEKIWVAFNEDWLRTQHEKELLAKINEASGKKDPNKKTKGKKKKRSKMGDGTLLAEANTPIETPADANAAMLAKRAPVAFSRYVNYEALSKVYGGTSRANSEAPSVSSRAASPTSTAAGSPEPERRVTFAPVTSPTSRRPVAPKARKPVQTTTPATPPPTQPQTAEGAPTNEEEGEDYDEDNDFNDEYNDYSTSMFGTGHDDREDIGEDDYSAALDELGGAAMDEDYY</sequence>
<dbReference type="EMBL" id="CP051139">
    <property type="protein sequence ID" value="QIW95702.1"/>
    <property type="molecule type" value="Genomic_DNA"/>
</dbReference>
<evidence type="ECO:0000256" key="5">
    <source>
        <dbReference type="ARBA" id="ARBA00022833"/>
    </source>
</evidence>
<feature type="region of interest" description="Disordered" evidence="9">
    <location>
        <begin position="644"/>
        <end position="776"/>
    </location>
</feature>
<evidence type="ECO:0000256" key="3">
    <source>
        <dbReference type="ARBA" id="ARBA00022723"/>
    </source>
</evidence>
<feature type="compositionally biased region" description="Acidic residues" evidence="9">
    <location>
        <begin position="370"/>
        <end position="379"/>
    </location>
</feature>
<keyword evidence="3" id="KW-0479">Metal-binding</keyword>
<feature type="domain" description="Transcription factor TFIIB cyclin-like" evidence="10">
    <location>
        <begin position="115"/>
        <end position="201"/>
    </location>
</feature>
<dbReference type="InterPro" id="IPR013150">
    <property type="entry name" value="TFIIB_cyclin"/>
</dbReference>
<dbReference type="GO" id="GO:0017025">
    <property type="term" value="F:TBP-class protein binding"/>
    <property type="evidence" value="ECO:0007669"/>
    <property type="project" value="InterPro"/>
</dbReference>
<evidence type="ECO:0000256" key="9">
    <source>
        <dbReference type="SAM" id="MobiDB-lite"/>
    </source>
</evidence>
<proteinExistence type="inferred from homology"/>
<organism evidence="12 13">
    <name type="scientific">Peltaster fructicola</name>
    <dbReference type="NCBI Taxonomy" id="286661"/>
    <lineage>
        <taxon>Eukaryota</taxon>
        <taxon>Fungi</taxon>
        <taxon>Dikarya</taxon>
        <taxon>Ascomycota</taxon>
        <taxon>Pezizomycotina</taxon>
        <taxon>Dothideomycetes</taxon>
        <taxon>Dothideomycetes incertae sedis</taxon>
        <taxon>Peltaster</taxon>
    </lineage>
</organism>
<evidence type="ECO:0000313" key="13">
    <source>
        <dbReference type="Proteomes" id="UP000503462"/>
    </source>
</evidence>
<dbReference type="Pfam" id="PF07741">
    <property type="entry name" value="BRF1"/>
    <property type="match status" value="1"/>
</dbReference>
<dbReference type="PRINTS" id="PR00685">
    <property type="entry name" value="TIFACTORIIB"/>
</dbReference>
<feature type="compositionally biased region" description="Low complexity" evidence="9">
    <location>
        <begin position="649"/>
        <end position="669"/>
    </location>
</feature>